<keyword evidence="3" id="KW-0808">Transferase</keyword>
<reference evidence="3" key="1">
    <citation type="submission" date="2023-06" db="EMBL/GenBank/DDBJ databases">
        <title>Genome-scale phylogeny and comparative genomics of the fungal order Sordariales.</title>
        <authorList>
            <consortium name="Lawrence Berkeley National Laboratory"/>
            <person name="Hensen N."/>
            <person name="Bonometti L."/>
            <person name="Westerberg I."/>
            <person name="Brannstrom I.O."/>
            <person name="Guillou S."/>
            <person name="Cros-Aarteil S."/>
            <person name="Calhoun S."/>
            <person name="Haridas S."/>
            <person name="Kuo A."/>
            <person name="Mondo S."/>
            <person name="Pangilinan J."/>
            <person name="Riley R."/>
            <person name="LaButti K."/>
            <person name="Andreopoulos B."/>
            <person name="Lipzen A."/>
            <person name="Chen C."/>
            <person name="Yanf M."/>
            <person name="Daum C."/>
            <person name="Ng V."/>
            <person name="Clum A."/>
            <person name="Steindorff A."/>
            <person name="Ohm R."/>
            <person name="Martin F."/>
            <person name="Silar P."/>
            <person name="Natvig D."/>
            <person name="Lalanne C."/>
            <person name="Gautier V."/>
            <person name="Ament-velasquez S.L."/>
            <person name="Kruys A."/>
            <person name="Hutchinson M.I."/>
            <person name="Powell A.J."/>
            <person name="Barry K."/>
            <person name="Miller A.N."/>
            <person name="Grigoriev I.V."/>
            <person name="Debuchy R."/>
            <person name="Gladieux P."/>
            <person name="Thoren M.H."/>
            <person name="Johannesson H."/>
        </authorList>
    </citation>
    <scope>NUCLEOTIDE SEQUENCE</scope>
    <source>
        <strain evidence="3">SMH3187-1</strain>
    </source>
</reference>
<evidence type="ECO:0000259" key="2">
    <source>
        <dbReference type="Pfam" id="PF00266"/>
    </source>
</evidence>
<evidence type="ECO:0000313" key="4">
    <source>
        <dbReference type="Proteomes" id="UP001172155"/>
    </source>
</evidence>
<dbReference type="SUPFAM" id="SSF53383">
    <property type="entry name" value="PLP-dependent transferases"/>
    <property type="match status" value="1"/>
</dbReference>
<organism evidence="3 4">
    <name type="scientific">Schizothecium vesticola</name>
    <dbReference type="NCBI Taxonomy" id="314040"/>
    <lineage>
        <taxon>Eukaryota</taxon>
        <taxon>Fungi</taxon>
        <taxon>Dikarya</taxon>
        <taxon>Ascomycota</taxon>
        <taxon>Pezizomycotina</taxon>
        <taxon>Sordariomycetes</taxon>
        <taxon>Sordariomycetidae</taxon>
        <taxon>Sordariales</taxon>
        <taxon>Schizotheciaceae</taxon>
        <taxon>Schizothecium</taxon>
    </lineage>
</organism>
<dbReference type="GO" id="GO:0043545">
    <property type="term" value="P:molybdopterin cofactor metabolic process"/>
    <property type="evidence" value="ECO:0007669"/>
    <property type="project" value="TreeGrafter"/>
</dbReference>
<sequence length="551" mass="59084">MATAHAEEKHQADLSDDASETESNLGLILDTTPAYTPTAAAQSLKVRPDTPICPYSRPVEEIREEEYPHMSNGVYLDHSGTTIYARSLITRVAHKLTTNLYGNPHSANEPAHHSGSMVDNVRLQALHFLGADPAHFDLIFVANATAAIKLVGDAFRDLAEQTPGKRFWYGYHTEAHTSLVGVRELAGRENHVCFRTDASVSSWLTPTTPLSPQGLGLFAYPGQSNLTGRRLPLTWPSLVRSAPHLRANTYTLLDAAALAVTAPLASAFSDPAAAPDFTCLSFHKVFGYPDLGALVVRRASGHILTLRRYFGGGTVHMVSTGPNAWHLSKGVPAAPDGDVPLHDALEDGTLPFHSILALGEAIDVHRELFGGMDAVGRHTAALARRMHDGITGLRHPSGRAACKVYADGEAFGDPAQQGATVAFNVVRADGTFVSYAEVERRANERGVYVRSGGVCCPGGVFSALGYEDWQMGRARSAGHHCGNERIGVIHDLPTGIVRASLGAMSTAREVDVLVAFLEDEFIKGDAGGAERWSADSGKAFVEADMREALRG</sequence>
<accession>A0AA40EVA4</accession>
<gene>
    <name evidence="3" type="ORF">B0T18DRAFT_429089</name>
</gene>
<dbReference type="AlphaFoldDB" id="A0AA40EVA4"/>
<dbReference type="InterPro" id="IPR015424">
    <property type="entry name" value="PyrdxlP-dep_Trfase"/>
</dbReference>
<dbReference type="PANTHER" id="PTHR14237">
    <property type="entry name" value="MOLYBDOPTERIN COFACTOR SULFURASE MOSC"/>
    <property type="match status" value="1"/>
</dbReference>
<protein>
    <submittedName>
        <fullName evidence="3">Pyridoxal phosphate-dependent transferase</fullName>
    </submittedName>
</protein>
<name>A0AA40EVA4_9PEZI</name>
<proteinExistence type="predicted"/>
<evidence type="ECO:0000256" key="1">
    <source>
        <dbReference type="SAM" id="MobiDB-lite"/>
    </source>
</evidence>
<dbReference type="EMBL" id="JAUKUD010000004">
    <property type="protein sequence ID" value="KAK0746062.1"/>
    <property type="molecule type" value="Genomic_DNA"/>
</dbReference>
<keyword evidence="4" id="KW-1185">Reference proteome</keyword>
<feature type="compositionally biased region" description="Basic and acidic residues" evidence="1">
    <location>
        <begin position="1"/>
        <end position="13"/>
    </location>
</feature>
<feature type="domain" description="Aminotransferase class V" evidence="2">
    <location>
        <begin position="74"/>
        <end position="513"/>
    </location>
</feature>
<dbReference type="PANTHER" id="PTHR14237:SF80">
    <property type="entry name" value="MOLYBDENUM COFACTOR SULFURASE"/>
    <property type="match status" value="1"/>
</dbReference>
<dbReference type="InterPro" id="IPR015421">
    <property type="entry name" value="PyrdxlP-dep_Trfase_major"/>
</dbReference>
<evidence type="ECO:0000313" key="3">
    <source>
        <dbReference type="EMBL" id="KAK0746062.1"/>
    </source>
</evidence>
<dbReference type="Pfam" id="PF00266">
    <property type="entry name" value="Aminotran_5"/>
    <property type="match status" value="1"/>
</dbReference>
<dbReference type="GO" id="GO:0008265">
    <property type="term" value="F:molybdenum cofactor sulfurtransferase activity"/>
    <property type="evidence" value="ECO:0007669"/>
    <property type="project" value="TreeGrafter"/>
</dbReference>
<dbReference type="InterPro" id="IPR000192">
    <property type="entry name" value="Aminotrans_V_dom"/>
</dbReference>
<feature type="region of interest" description="Disordered" evidence="1">
    <location>
        <begin position="1"/>
        <end position="22"/>
    </location>
</feature>
<dbReference type="Gene3D" id="3.40.640.10">
    <property type="entry name" value="Type I PLP-dependent aspartate aminotransferase-like (Major domain)"/>
    <property type="match status" value="1"/>
</dbReference>
<comment type="caution">
    <text evidence="3">The sequence shown here is derived from an EMBL/GenBank/DDBJ whole genome shotgun (WGS) entry which is preliminary data.</text>
</comment>
<dbReference type="Proteomes" id="UP001172155">
    <property type="component" value="Unassembled WGS sequence"/>
</dbReference>